<protein>
    <submittedName>
        <fullName evidence="1">Uncharacterized protein</fullName>
    </submittedName>
</protein>
<evidence type="ECO:0000313" key="1">
    <source>
        <dbReference type="EMBL" id="OHA61236.1"/>
    </source>
</evidence>
<proteinExistence type="predicted"/>
<organism evidence="1 2">
    <name type="scientific">Candidatus Vogelbacteria bacterium RIFOXYD1_FULL_51_18</name>
    <dbReference type="NCBI Taxonomy" id="1802440"/>
    <lineage>
        <taxon>Bacteria</taxon>
        <taxon>Candidatus Vogeliibacteriota</taxon>
    </lineage>
</organism>
<name>A0A1G2QL28_9BACT</name>
<dbReference type="Proteomes" id="UP000177090">
    <property type="component" value="Unassembled WGS sequence"/>
</dbReference>
<comment type="caution">
    <text evidence="1">The sequence shown here is derived from an EMBL/GenBank/DDBJ whole genome shotgun (WGS) entry which is preliminary data.</text>
</comment>
<accession>A0A1G2QL28</accession>
<gene>
    <name evidence="1" type="ORF">A2569_00230</name>
</gene>
<reference evidence="1 2" key="1">
    <citation type="journal article" date="2016" name="Nat. Commun.">
        <title>Thousands of microbial genomes shed light on interconnected biogeochemical processes in an aquifer system.</title>
        <authorList>
            <person name="Anantharaman K."/>
            <person name="Brown C.T."/>
            <person name="Hug L.A."/>
            <person name="Sharon I."/>
            <person name="Castelle C.J."/>
            <person name="Probst A.J."/>
            <person name="Thomas B.C."/>
            <person name="Singh A."/>
            <person name="Wilkins M.J."/>
            <person name="Karaoz U."/>
            <person name="Brodie E.L."/>
            <person name="Williams K.H."/>
            <person name="Hubbard S.S."/>
            <person name="Banfield J.F."/>
        </authorList>
    </citation>
    <scope>NUCLEOTIDE SEQUENCE [LARGE SCALE GENOMIC DNA]</scope>
</reference>
<sequence length="114" mass="12751">MQFELGAMCVKAILKLSDMPFETGKRWIGNQNAFVEALRSALIPLPPQFNSKGVPAIDFARAYHELGMDQAYDSFLTTASQQTADEYWDIPVLKGVSSDRVVKTLRHLGVDVYL</sequence>
<evidence type="ECO:0000313" key="2">
    <source>
        <dbReference type="Proteomes" id="UP000177090"/>
    </source>
</evidence>
<dbReference type="AlphaFoldDB" id="A0A1G2QL28"/>
<dbReference type="STRING" id="1802440.A2569_00230"/>
<dbReference type="EMBL" id="MHTL01000003">
    <property type="protein sequence ID" value="OHA61236.1"/>
    <property type="molecule type" value="Genomic_DNA"/>
</dbReference>